<accession>A0AAD6T9W9</accession>
<dbReference type="GO" id="GO:0005886">
    <property type="term" value="C:plasma membrane"/>
    <property type="evidence" value="ECO:0007669"/>
    <property type="project" value="TreeGrafter"/>
</dbReference>
<feature type="region of interest" description="Disordered" evidence="1">
    <location>
        <begin position="268"/>
        <end position="298"/>
    </location>
</feature>
<evidence type="ECO:0000259" key="2">
    <source>
        <dbReference type="Pfam" id="PF06911"/>
    </source>
</evidence>
<protein>
    <recommendedName>
        <fullName evidence="2">Senescence domain-containing protein</fullName>
    </recommendedName>
</protein>
<dbReference type="PANTHER" id="PTHR21068:SF43">
    <property type="entry name" value="SPARTIN"/>
    <property type="match status" value="1"/>
</dbReference>
<evidence type="ECO:0000256" key="1">
    <source>
        <dbReference type="SAM" id="MobiDB-lite"/>
    </source>
</evidence>
<dbReference type="Proteomes" id="UP001218188">
    <property type="component" value="Unassembled WGS sequence"/>
</dbReference>
<evidence type="ECO:0000313" key="3">
    <source>
        <dbReference type="EMBL" id="KAJ7042118.1"/>
    </source>
</evidence>
<proteinExistence type="predicted"/>
<gene>
    <name evidence="3" type="ORF">C8F04DRAFT_1078399</name>
</gene>
<feature type="domain" description="Senescence" evidence="2">
    <location>
        <begin position="238"/>
        <end position="513"/>
    </location>
</feature>
<keyword evidence="4" id="KW-1185">Reference proteome</keyword>
<evidence type="ECO:0000313" key="4">
    <source>
        <dbReference type="Proteomes" id="UP001218188"/>
    </source>
</evidence>
<sequence>MTDSGQSLTATSTTMSATLAADAFLLLTLSNCSIVANAAHQLSGSLALECVTIQVSGAPTAGNGEDHHVYLVLRMNDTEIPIDPSRKIQTYFSESGSRKYTFLATDTDPVELVLTVALPSFPDAHFLEEIEIFESILAQYADLQDLLAQDAPTPDVLPNIYDTTDSKELRGHLVLVDQDNGEVVGEFDRKFSVQEDPTLSKKGHENDPVIIELPESNEEYDANAMEIFARAIPPEQRDWITKGATVISHAISGSTTLLLTAISAGSSYYTSRSKPSTPRTASTSSVSTPGSAAPPPLPPRAVAFLSSARTRKGLAAVHSVSGEAVKVSAKTVEIIDGMLKKALGSSKGKGRATLTPGSRSSRPPLPPRAPSPSPYLAPPPPYSTSSDMVPLTSEKPPLPPRRQPSPSPSPSRGSSPTPPTLPPRKSGEVISLKLSTTARILLSADLILSTIDNSTRRLLESSSENLGTVVGHKYGPEAGESSVLIAGTARNVALVYIDLRGIGRKALLRRAGKEFVKGRVTDIVHKKD</sequence>
<feature type="compositionally biased region" description="Low complexity" evidence="1">
    <location>
        <begin position="353"/>
        <end position="362"/>
    </location>
</feature>
<feature type="compositionally biased region" description="Pro residues" evidence="1">
    <location>
        <begin position="396"/>
        <end position="409"/>
    </location>
</feature>
<feature type="compositionally biased region" description="Pro residues" evidence="1">
    <location>
        <begin position="363"/>
        <end position="382"/>
    </location>
</feature>
<reference evidence="3" key="1">
    <citation type="submission" date="2023-03" db="EMBL/GenBank/DDBJ databases">
        <title>Massive genome expansion in bonnet fungi (Mycena s.s.) driven by repeated elements and novel gene families across ecological guilds.</title>
        <authorList>
            <consortium name="Lawrence Berkeley National Laboratory"/>
            <person name="Harder C.B."/>
            <person name="Miyauchi S."/>
            <person name="Viragh M."/>
            <person name="Kuo A."/>
            <person name="Thoen E."/>
            <person name="Andreopoulos B."/>
            <person name="Lu D."/>
            <person name="Skrede I."/>
            <person name="Drula E."/>
            <person name="Henrissat B."/>
            <person name="Morin E."/>
            <person name="Kohler A."/>
            <person name="Barry K."/>
            <person name="LaButti K."/>
            <person name="Morin E."/>
            <person name="Salamov A."/>
            <person name="Lipzen A."/>
            <person name="Mereny Z."/>
            <person name="Hegedus B."/>
            <person name="Baldrian P."/>
            <person name="Stursova M."/>
            <person name="Weitz H."/>
            <person name="Taylor A."/>
            <person name="Grigoriev I.V."/>
            <person name="Nagy L.G."/>
            <person name="Martin F."/>
            <person name="Kauserud H."/>
        </authorList>
    </citation>
    <scope>NUCLEOTIDE SEQUENCE</scope>
    <source>
        <strain evidence="3">CBHHK200</strain>
    </source>
</reference>
<dbReference type="EMBL" id="JARJCM010000014">
    <property type="protein sequence ID" value="KAJ7042118.1"/>
    <property type="molecule type" value="Genomic_DNA"/>
</dbReference>
<dbReference type="InterPro" id="IPR009686">
    <property type="entry name" value="Senescence/spartin_C"/>
</dbReference>
<feature type="compositionally biased region" description="Polar residues" evidence="1">
    <location>
        <begin position="268"/>
        <end position="288"/>
    </location>
</feature>
<name>A0AAD6T9W9_9AGAR</name>
<organism evidence="3 4">
    <name type="scientific">Mycena alexandri</name>
    <dbReference type="NCBI Taxonomy" id="1745969"/>
    <lineage>
        <taxon>Eukaryota</taxon>
        <taxon>Fungi</taxon>
        <taxon>Dikarya</taxon>
        <taxon>Basidiomycota</taxon>
        <taxon>Agaricomycotina</taxon>
        <taxon>Agaricomycetes</taxon>
        <taxon>Agaricomycetidae</taxon>
        <taxon>Agaricales</taxon>
        <taxon>Marasmiineae</taxon>
        <taxon>Mycenaceae</taxon>
        <taxon>Mycena</taxon>
    </lineage>
</organism>
<dbReference type="PANTHER" id="PTHR21068">
    <property type="entry name" value="SPARTIN"/>
    <property type="match status" value="1"/>
</dbReference>
<comment type="caution">
    <text evidence="3">The sequence shown here is derived from an EMBL/GenBank/DDBJ whole genome shotgun (WGS) entry which is preliminary data.</text>
</comment>
<dbReference type="AlphaFoldDB" id="A0AAD6T9W9"/>
<feature type="region of interest" description="Disordered" evidence="1">
    <location>
        <begin position="344"/>
        <end position="427"/>
    </location>
</feature>
<dbReference type="InterPro" id="IPR045036">
    <property type="entry name" value="Spartin-like"/>
</dbReference>
<dbReference type="Pfam" id="PF06911">
    <property type="entry name" value="Senescence"/>
    <property type="match status" value="1"/>
</dbReference>
<dbReference type="GO" id="GO:0051301">
    <property type="term" value="P:cell division"/>
    <property type="evidence" value="ECO:0007669"/>
    <property type="project" value="TreeGrafter"/>
</dbReference>